<dbReference type="OrthoDB" id="1896682at2759"/>
<dbReference type="InterPro" id="IPR006514">
    <property type="entry name" value="IRX15/GXM/AGM"/>
</dbReference>
<keyword evidence="4" id="KW-0472">Membrane</keyword>
<dbReference type="Proteomes" id="UP001153555">
    <property type="component" value="Unassembled WGS sequence"/>
</dbReference>
<comment type="subcellular location">
    <subcellularLocation>
        <location evidence="1">Golgi apparatus membrane</location>
        <topology evidence="1">Single-pass membrane protein</topology>
    </subcellularLocation>
</comment>
<keyword evidence="3" id="KW-1133">Transmembrane helix</keyword>
<dbReference type="Pfam" id="PF21729">
    <property type="entry name" value="IRX15_IRX15L_GXM"/>
    <property type="match status" value="1"/>
</dbReference>
<keyword evidence="6" id="KW-1185">Reference proteome</keyword>
<proteinExistence type="predicted"/>
<name>A0A9N7MFX9_STRHE</name>
<dbReference type="AlphaFoldDB" id="A0A9N7MFX9"/>
<dbReference type="NCBIfam" id="TIGR01627">
    <property type="entry name" value="A_thal_3515"/>
    <property type="match status" value="1"/>
</dbReference>
<dbReference type="GO" id="GO:0045492">
    <property type="term" value="P:xylan biosynthetic process"/>
    <property type="evidence" value="ECO:0007669"/>
    <property type="project" value="InterPro"/>
</dbReference>
<comment type="caution">
    <text evidence="5">The sequence shown here is derived from an EMBL/GenBank/DDBJ whole genome shotgun (WGS) entry which is preliminary data.</text>
</comment>
<dbReference type="EMBL" id="CACSLK010004199">
    <property type="protein sequence ID" value="CAA0809848.1"/>
    <property type="molecule type" value="Genomic_DNA"/>
</dbReference>
<evidence type="ECO:0000313" key="6">
    <source>
        <dbReference type="Proteomes" id="UP001153555"/>
    </source>
</evidence>
<organism evidence="5 6">
    <name type="scientific">Striga hermonthica</name>
    <name type="common">Purple witchweed</name>
    <name type="synonym">Buchnera hermonthica</name>
    <dbReference type="NCBI Taxonomy" id="68872"/>
    <lineage>
        <taxon>Eukaryota</taxon>
        <taxon>Viridiplantae</taxon>
        <taxon>Streptophyta</taxon>
        <taxon>Embryophyta</taxon>
        <taxon>Tracheophyta</taxon>
        <taxon>Spermatophyta</taxon>
        <taxon>Magnoliopsida</taxon>
        <taxon>eudicotyledons</taxon>
        <taxon>Gunneridae</taxon>
        <taxon>Pentapetalae</taxon>
        <taxon>asterids</taxon>
        <taxon>lamiids</taxon>
        <taxon>Lamiales</taxon>
        <taxon>Orobanchaceae</taxon>
        <taxon>Buchnereae</taxon>
        <taxon>Striga</taxon>
    </lineage>
</organism>
<evidence type="ECO:0000256" key="1">
    <source>
        <dbReference type="ARBA" id="ARBA00004194"/>
    </source>
</evidence>
<dbReference type="GO" id="GO:0000139">
    <property type="term" value="C:Golgi membrane"/>
    <property type="evidence" value="ECO:0007669"/>
    <property type="project" value="UniProtKB-SubCell"/>
</dbReference>
<reference evidence="5" key="1">
    <citation type="submission" date="2019-12" db="EMBL/GenBank/DDBJ databases">
        <authorList>
            <person name="Scholes J."/>
        </authorList>
    </citation>
    <scope>NUCLEOTIDE SEQUENCE</scope>
</reference>
<accession>A0A9N7MFX9</accession>
<keyword evidence="2" id="KW-0812">Transmembrane</keyword>
<dbReference type="PANTHER" id="PTHR31444">
    <property type="entry name" value="OS11G0490100 PROTEIN"/>
    <property type="match status" value="1"/>
</dbReference>
<protein>
    <submittedName>
        <fullName evidence="5">Glucuronoxylan 4-O-methyltransferase 3</fullName>
    </submittedName>
</protein>
<gene>
    <name evidence="5" type="ORF">SHERM_11759</name>
</gene>
<evidence type="ECO:0000256" key="4">
    <source>
        <dbReference type="ARBA" id="ARBA00023136"/>
    </source>
</evidence>
<sequence length="278" mass="31575">MNPKSQQQPPTINRKLITLSLFFLFILYVLTRPDFRPIKIRHEYLPNTCNKLPLSVSESLVHYATSRNTTPQQTLGEISVTLRALQSKSPCNFLIFGLGHDSLLWATLNHNGRTMFLEDSKEWIAEVKKRAPSLEVRQVAYDTRVGQADELLREASGGACRVVGDPRSSRCQLALKDLPNEVYEAEWDLIMVDAPIGMPSLPESPGRMKAIYTAGLMARNRKEGETEVFVHDVDRHVEDSYSRTFLCEGYQRVEVNKLRHFTIPSHRASSSSTRPFCP</sequence>
<evidence type="ECO:0000256" key="2">
    <source>
        <dbReference type="ARBA" id="ARBA00022692"/>
    </source>
</evidence>
<evidence type="ECO:0000313" key="5">
    <source>
        <dbReference type="EMBL" id="CAA0809848.1"/>
    </source>
</evidence>
<evidence type="ECO:0000256" key="3">
    <source>
        <dbReference type="ARBA" id="ARBA00022989"/>
    </source>
</evidence>